<accession>A0ABU9K328</accession>
<reference evidence="1 2" key="1">
    <citation type="submission" date="2024-03" db="EMBL/GenBank/DDBJ databases">
        <title>Bacilli Hybrid Assemblies.</title>
        <authorList>
            <person name="Kovac J."/>
        </authorList>
    </citation>
    <scope>NUCLEOTIDE SEQUENCE [LARGE SCALE GENOMIC DNA]</scope>
    <source>
        <strain evidence="1 2">FSL M8-0022</strain>
    </source>
</reference>
<proteinExistence type="predicted"/>
<name>A0ABU9K328_9BACI</name>
<organism evidence="1 2">
    <name type="scientific">Caldifermentibacillus hisashii</name>
    <dbReference type="NCBI Taxonomy" id="996558"/>
    <lineage>
        <taxon>Bacteria</taxon>
        <taxon>Bacillati</taxon>
        <taxon>Bacillota</taxon>
        <taxon>Bacilli</taxon>
        <taxon>Bacillales</taxon>
        <taxon>Bacillaceae</taxon>
        <taxon>Caldifermentibacillus</taxon>
    </lineage>
</organism>
<gene>
    <name evidence="1" type="ORF">NST17_20250</name>
</gene>
<dbReference type="Proteomes" id="UP001459714">
    <property type="component" value="Unassembled WGS sequence"/>
</dbReference>
<sequence length="145" mass="17474">MNNRVNNSDNFADRVCWEMSKQQVFYTKDKKEIAQAILDFLNNNTMYHVNEENGLSFLTLEHIKERFESIANDILTINEEKYPYFIFKNTSVDDNVEYWFEEYDEEKDEYIDRPLSKLDRYVTEFVVIEDGKIKDFIGNLECFED</sequence>
<dbReference type="EMBL" id="JBBYAK010000002">
    <property type="protein sequence ID" value="MEL3959486.1"/>
    <property type="molecule type" value="Genomic_DNA"/>
</dbReference>
<comment type="caution">
    <text evidence="1">The sequence shown here is derived from an EMBL/GenBank/DDBJ whole genome shotgun (WGS) entry which is preliminary data.</text>
</comment>
<evidence type="ECO:0000313" key="2">
    <source>
        <dbReference type="Proteomes" id="UP001459714"/>
    </source>
</evidence>
<evidence type="ECO:0000313" key="1">
    <source>
        <dbReference type="EMBL" id="MEL3959486.1"/>
    </source>
</evidence>
<keyword evidence="2" id="KW-1185">Reference proteome</keyword>
<dbReference type="RefSeq" id="WP_342021122.1">
    <property type="nucleotide sequence ID" value="NZ_JBBYAK010000002.1"/>
</dbReference>
<protein>
    <submittedName>
        <fullName evidence="1">Uncharacterized protein</fullName>
    </submittedName>
</protein>